<sequence>MKNEALFWVALAGSVASAAARTNSSSTPVSLKPHFNNKAFGQFPGEAIFNAANESYPDPSVLGINGSYTSSQTGITYSFPGYRQAGLPDNVICAGQSIAVPQGRYLSASMLVSADVELETVSGDVIYTYSDNTTVVSELRSLPWWAFLTINRGEIIFPYRYTPNDTNFNTSHIFEYTAALDPLKSLQSVTLPVTTNATTGRLHVFAMSLWPVTSTAAAQVQFVRPTQKWTEQGNQIVELTVNNPGNECISGAGLTATLEMPGITMAEPGHIKRLCPGDQKRVNVGVHGTANGTATIQITYRGDILTTQTVDLSLGLTKYTPDLSSLARHESPEWFDDAKFGIFIHWGPYAVPGWGNSTPWESYAEWFWWYTTHPAADKSSTQAYRLRTFGRDWNYDDSFANFTATHFSPKAWVDLIAASGAKYFVLTTKHHDGFALFDTGNTTHRNSLHYGPHRDLVGELFTAAATHQPHLKRGTYFSLPEWFNPDFAPYGFAQLPGNSSTSWPGLPAVNPFTGEVEPYTGRIPLPNVTTTTTTTDTLMMTTQKVQEGNFIDSLLLPQMQTLAHTYGTDIMWCDCGAANATPVFAAGFFNQAKQVAINSRCGIPQAADFDTPEYATFSSAQRRKWESNMGMDPYSYGYNRATPPDGYMNASTIVRDLVDIVSKNGNFLLDVGPRADGTIVEAEERNLREAGRWITAHAEAVFATRYWFVMAEGNAGAVRFTQAEDAFYVLWVEEPVLREGKVVVEAPLPLLGGDRVVVLTGDDTVKDWEVQWEKVEGGFRFDVPLEAWEGEHYCWVLKIEYRA</sequence>
<dbReference type="EMBL" id="KZ824971">
    <property type="protein sequence ID" value="RAH67876.1"/>
    <property type="molecule type" value="Genomic_DNA"/>
</dbReference>
<protein>
    <submittedName>
        <fullName evidence="1">Alpha-L-fucosidase</fullName>
    </submittedName>
</protein>
<gene>
    <name evidence="1" type="ORF">BO66DRAFT_456734</name>
</gene>
<organism evidence="1 2">
    <name type="scientific">Aspergillus aculeatinus CBS 121060</name>
    <dbReference type="NCBI Taxonomy" id="1448322"/>
    <lineage>
        <taxon>Eukaryota</taxon>
        <taxon>Fungi</taxon>
        <taxon>Dikarya</taxon>
        <taxon>Ascomycota</taxon>
        <taxon>Pezizomycotina</taxon>
        <taxon>Eurotiomycetes</taxon>
        <taxon>Eurotiomycetidae</taxon>
        <taxon>Eurotiales</taxon>
        <taxon>Aspergillaceae</taxon>
        <taxon>Aspergillus</taxon>
        <taxon>Aspergillus subgen. Circumdati</taxon>
    </lineage>
</organism>
<keyword evidence="2" id="KW-1185">Reference proteome</keyword>
<accession>A0ACD1H2A7</accession>
<evidence type="ECO:0000313" key="2">
    <source>
        <dbReference type="Proteomes" id="UP000249661"/>
    </source>
</evidence>
<proteinExistence type="predicted"/>
<dbReference type="Proteomes" id="UP000249661">
    <property type="component" value="Unassembled WGS sequence"/>
</dbReference>
<evidence type="ECO:0000313" key="1">
    <source>
        <dbReference type="EMBL" id="RAH67876.1"/>
    </source>
</evidence>
<name>A0ACD1H2A7_9EURO</name>
<reference evidence="1" key="1">
    <citation type="submission" date="2018-02" db="EMBL/GenBank/DDBJ databases">
        <title>The genomes of Aspergillus section Nigri reveals drivers in fungal speciation.</title>
        <authorList>
            <consortium name="DOE Joint Genome Institute"/>
            <person name="Vesth T.C."/>
            <person name="Nybo J."/>
            <person name="Theobald S."/>
            <person name="Brandl J."/>
            <person name="Frisvad J.C."/>
            <person name="Nielsen K.F."/>
            <person name="Lyhne E.K."/>
            <person name="Kogle M.E."/>
            <person name="Kuo A."/>
            <person name="Riley R."/>
            <person name="Clum A."/>
            <person name="Nolan M."/>
            <person name="Lipzen A."/>
            <person name="Salamov A."/>
            <person name="Henrissat B."/>
            <person name="Wiebenga A."/>
            <person name="De vries R.P."/>
            <person name="Grigoriev I.V."/>
            <person name="Mortensen U.H."/>
            <person name="Andersen M.R."/>
            <person name="Baker S.E."/>
        </authorList>
    </citation>
    <scope>NUCLEOTIDE SEQUENCE</scope>
    <source>
        <strain evidence="1">CBS 121060</strain>
    </source>
</reference>